<reference evidence="1 2" key="1">
    <citation type="journal article" date="2019" name="Nat. Ecol. Evol.">
        <title>Megaphylogeny resolves global patterns of mushroom evolution.</title>
        <authorList>
            <person name="Varga T."/>
            <person name="Krizsan K."/>
            <person name="Foldi C."/>
            <person name="Dima B."/>
            <person name="Sanchez-Garcia M."/>
            <person name="Sanchez-Ramirez S."/>
            <person name="Szollosi G.J."/>
            <person name="Szarkandi J.G."/>
            <person name="Papp V."/>
            <person name="Albert L."/>
            <person name="Andreopoulos W."/>
            <person name="Angelini C."/>
            <person name="Antonin V."/>
            <person name="Barry K.W."/>
            <person name="Bougher N.L."/>
            <person name="Buchanan P."/>
            <person name="Buyck B."/>
            <person name="Bense V."/>
            <person name="Catcheside P."/>
            <person name="Chovatia M."/>
            <person name="Cooper J."/>
            <person name="Damon W."/>
            <person name="Desjardin D."/>
            <person name="Finy P."/>
            <person name="Geml J."/>
            <person name="Haridas S."/>
            <person name="Hughes K."/>
            <person name="Justo A."/>
            <person name="Karasinski D."/>
            <person name="Kautmanova I."/>
            <person name="Kiss B."/>
            <person name="Kocsube S."/>
            <person name="Kotiranta H."/>
            <person name="LaButti K.M."/>
            <person name="Lechner B.E."/>
            <person name="Liimatainen K."/>
            <person name="Lipzen A."/>
            <person name="Lukacs Z."/>
            <person name="Mihaltcheva S."/>
            <person name="Morgado L.N."/>
            <person name="Niskanen T."/>
            <person name="Noordeloos M.E."/>
            <person name="Ohm R.A."/>
            <person name="Ortiz-Santana B."/>
            <person name="Ovrebo C."/>
            <person name="Racz N."/>
            <person name="Riley R."/>
            <person name="Savchenko A."/>
            <person name="Shiryaev A."/>
            <person name="Soop K."/>
            <person name="Spirin V."/>
            <person name="Szebenyi C."/>
            <person name="Tomsovsky M."/>
            <person name="Tulloss R.E."/>
            <person name="Uehling J."/>
            <person name="Grigoriev I.V."/>
            <person name="Vagvolgyi C."/>
            <person name="Papp T."/>
            <person name="Martin F.M."/>
            <person name="Miettinen O."/>
            <person name="Hibbett D.S."/>
            <person name="Nagy L.G."/>
        </authorList>
    </citation>
    <scope>NUCLEOTIDE SEQUENCE [LARGE SCALE GENOMIC DNA]</scope>
    <source>
        <strain evidence="1 2">NL-1719</strain>
    </source>
</reference>
<gene>
    <name evidence="1" type="ORF">BDN72DRAFT_795692</name>
</gene>
<name>A0ACD3AXW7_9AGAR</name>
<accession>A0ACD3AXW7</accession>
<keyword evidence="2" id="KW-1185">Reference proteome</keyword>
<dbReference type="EMBL" id="ML208317">
    <property type="protein sequence ID" value="TFK70201.1"/>
    <property type="molecule type" value="Genomic_DNA"/>
</dbReference>
<proteinExistence type="predicted"/>
<dbReference type="Proteomes" id="UP000308600">
    <property type="component" value="Unassembled WGS sequence"/>
</dbReference>
<organism evidence="1 2">
    <name type="scientific">Pluteus cervinus</name>
    <dbReference type="NCBI Taxonomy" id="181527"/>
    <lineage>
        <taxon>Eukaryota</taxon>
        <taxon>Fungi</taxon>
        <taxon>Dikarya</taxon>
        <taxon>Basidiomycota</taxon>
        <taxon>Agaricomycotina</taxon>
        <taxon>Agaricomycetes</taxon>
        <taxon>Agaricomycetidae</taxon>
        <taxon>Agaricales</taxon>
        <taxon>Pluteineae</taxon>
        <taxon>Pluteaceae</taxon>
        <taxon>Pluteus</taxon>
    </lineage>
</organism>
<evidence type="ECO:0000313" key="2">
    <source>
        <dbReference type="Proteomes" id="UP000308600"/>
    </source>
</evidence>
<evidence type="ECO:0000313" key="1">
    <source>
        <dbReference type="EMBL" id="TFK70201.1"/>
    </source>
</evidence>
<sequence length="129" mass="14711">MSRTFILFAVDYLAAVEPLNDEIANMAAKAMPQKRFLAYVDQIISLNTHQAWLKYHLVLVSKGLPEKNEEQGVEPGMCNPIFPTTYHPTGREPLQLSSPLPFEDCYTHSHIPLAIVRIRSETRNYRNAI</sequence>
<protein>
    <submittedName>
        <fullName evidence="1">Uncharacterized protein</fullName>
    </submittedName>
</protein>
<feature type="non-terminal residue" evidence="1">
    <location>
        <position position="129"/>
    </location>
</feature>